<comment type="caution">
    <text evidence="2">The sequence shown here is derived from an EMBL/GenBank/DDBJ whole genome shotgun (WGS) entry which is preliminary data.</text>
</comment>
<name>A0A3D8PNE7_9BACI</name>
<dbReference type="Proteomes" id="UP000256520">
    <property type="component" value="Unassembled WGS sequence"/>
</dbReference>
<proteinExistence type="predicted"/>
<protein>
    <submittedName>
        <fullName evidence="2">Uncharacterized protein</fullName>
    </submittedName>
</protein>
<feature type="region of interest" description="Disordered" evidence="1">
    <location>
        <begin position="56"/>
        <end position="96"/>
    </location>
</feature>
<sequence>MSLQPFLFLRTRKASTALLRTMKIVFIFDESPAATVNRHERVILLYPLNEEVRKDKSNERTIPAEEIHGDSCGRKGLGETPKCDSTRRLTSRPRKA</sequence>
<dbReference type="EMBL" id="PIOD01000016">
    <property type="protein sequence ID" value="RDW16761.1"/>
    <property type="molecule type" value="Genomic_DNA"/>
</dbReference>
<evidence type="ECO:0000256" key="1">
    <source>
        <dbReference type="SAM" id="MobiDB-lite"/>
    </source>
</evidence>
<reference evidence="3" key="1">
    <citation type="submission" date="2017-11" db="EMBL/GenBank/DDBJ databases">
        <authorList>
            <person name="Zhu W."/>
        </authorList>
    </citation>
    <scope>NUCLEOTIDE SEQUENCE [LARGE SCALE GENOMIC DNA]</scope>
    <source>
        <strain evidence="3">CAU 1051</strain>
    </source>
</reference>
<keyword evidence="3" id="KW-1185">Reference proteome</keyword>
<gene>
    <name evidence="2" type="ORF">CWR45_14155</name>
</gene>
<organism evidence="2 3">
    <name type="scientific">Oceanobacillus chungangensis</name>
    <dbReference type="NCBI Taxonomy" id="1229152"/>
    <lineage>
        <taxon>Bacteria</taxon>
        <taxon>Bacillati</taxon>
        <taxon>Bacillota</taxon>
        <taxon>Bacilli</taxon>
        <taxon>Bacillales</taxon>
        <taxon>Bacillaceae</taxon>
        <taxon>Oceanobacillus</taxon>
    </lineage>
</organism>
<accession>A0A3D8PNE7</accession>
<evidence type="ECO:0000313" key="2">
    <source>
        <dbReference type="EMBL" id="RDW16761.1"/>
    </source>
</evidence>
<evidence type="ECO:0000313" key="3">
    <source>
        <dbReference type="Proteomes" id="UP000256520"/>
    </source>
</evidence>
<feature type="compositionally biased region" description="Basic and acidic residues" evidence="1">
    <location>
        <begin position="56"/>
        <end position="87"/>
    </location>
</feature>
<dbReference type="AlphaFoldDB" id="A0A3D8PNE7"/>